<dbReference type="EMBL" id="JAQQWK010000002">
    <property type="protein sequence ID" value="KAK8050998.1"/>
    <property type="molecule type" value="Genomic_DNA"/>
</dbReference>
<proteinExistence type="predicted"/>
<keyword evidence="3" id="KW-1185">Reference proteome</keyword>
<name>A0ABR1TWJ7_9PEZI</name>
<protein>
    <submittedName>
        <fullName evidence="2">Uncharacterized protein</fullName>
    </submittedName>
</protein>
<evidence type="ECO:0000313" key="3">
    <source>
        <dbReference type="Proteomes" id="UP001444661"/>
    </source>
</evidence>
<evidence type="ECO:0000313" key="2">
    <source>
        <dbReference type="EMBL" id="KAK8050998.1"/>
    </source>
</evidence>
<comment type="caution">
    <text evidence="2">The sequence shown here is derived from an EMBL/GenBank/DDBJ whole genome shotgun (WGS) entry which is preliminary data.</text>
</comment>
<reference evidence="2 3" key="1">
    <citation type="submission" date="2023-01" db="EMBL/GenBank/DDBJ databases">
        <title>Analysis of 21 Apiospora genomes using comparative genomics revels a genus with tremendous synthesis potential of carbohydrate active enzymes and secondary metabolites.</title>
        <authorList>
            <person name="Sorensen T."/>
        </authorList>
    </citation>
    <scope>NUCLEOTIDE SEQUENCE [LARGE SCALE GENOMIC DNA]</scope>
    <source>
        <strain evidence="2 3">CBS 33761</strain>
    </source>
</reference>
<feature type="compositionally biased region" description="Low complexity" evidence="1">
    <location>
        <begin position="109"/>
        <end position="122"/>
    </location>
</feature>
<dbReference type="Proteomes" id="UP001444661">
    <property type="component" value="Unassembled WGS sequence"/>
</dbReference>
<organism evidence="2 3">
    <name type="scientific">Apiospora rasikravindrae</name>
    <dbReference type="NCBI Taxonomy" id="990691"/>
    <lineage>
        <taxon>Eukaryota</taxon>
        <taxon>Fungi</taxon>
        <taxon>Dikarya</taxon>
        <taxon>Ascomycota</taxon>
        <taxon>Pezizomycotina</taxon>
        <taxon>Sordariomycetes</taxon>
        <taxon>Xylariomycetidae</taxon>
        <taxon>Amphisphaeriales</taxon>
        <taxon>Apiosporaceae</taxon>
        <taxon>Apiospora</taxon>
    </lineage>
</organism>
<feature type="compositionally biased region" description="Basic and acidic residues" evidence="1">
    <location>
        <begin position="130"/>
        <end position="147"/>
    </location>
</feature>
<gene>
    <name evidence="2" type="ORF">PG993_002383</name>
</gene>
<sequence length="324" mass="36224">MAGPNQPLPINNGPSPWNEDESWIVQCHAALETTLSLAQKRLNRHEKMRDDWLLGGDQGKGEDHLSALNVRIEQLRKDTMVCSKDLQDCRNALDQCSAGGQQQVGDDNGSGSRGPPVPSSSRSRNKRSRGNKEEDSPERVPKERRLESQPSTNTNLPEDHNRLLSILTDTGMVKQINRQALPYEQGQDGQTLHEQERMKCLMSGWRLSQTQINRLGPTGSFYHCVSVVKKSYSAAPTSIQCAVAESQDILAKEEIHAWDLVANAIASLCTGVERLRLLITELHNDRLSEPSFQILDDVLKQFDQPLESITRAKASDQSKRERSP</sequence>
<accession>A0ABR1TWJ7</accession>
<feature type="region of interest" description="Disordered" evidence="1">
    <location>
        <begin position="98"/>
        <end position="160"/>
    </location>
</feature>
<evidence type="ECO:0000256" key="1">
    <source>
        <dbReference type="SAM" id="MobiDB-lite"/>
    </source>
</evidence>